<name>A0A811V8B4_CERCA</name>
<dbReference type="Proteomes" id="UP000606786">
    <property type="component" value="Unassembled WGS sequence"/>
</dbReference>
<proteinExistence type="predicted"/>
<dbReference type="AlphaFoldDB" id="A0A811V8B4"/>
<protein>
    <submittedName>
        <fullName evidence="1">(Mediterranean fruit fly) hypothetical protein</fullName>
    </submittedName>
</protein>
<gene>
    <name evidence="1" type="ORF">CCAP1982_LOCUS14205</name>
</gene>
<dbReference type="OrthoDB" id="8065051at2759"/>
<comment type="caution">
    <text evidence="1">The sequence shown here is derived from an EMBL/GenBank/DDBJ whole genome shotgun (WGS) entry which is preliminary data.</text>
</comment>
<evidence type="ECO:0000313" key="1">
    <source>
        <dbReference type="EMBL" id="CAD7005863.1"/>
    </source>
</evidence>
<reference evidence="1" key="1">
    <citation type="submission" date="2020-11" db="EMBL/GenBank/DDBJ databases">
        <authorList>
            <person name="Whitehead M."/>
        </authorList>
    </citation>
    <scope>NUCLEOTIDE SEQUENCE</scope>
    <source>
        <strain evidence="1">EGII</strain>
    </source>
</reference>
<sequence>MQFHGEIYKNLEKFAEFSKRPPKSTARHIKAFICQLNQQFSSEFTQRTSSSNMKFFVAFITTFLCVSAYRVRVPVIDSLSSASTTATIIPQSISSISSASSEELLLLPSAGALLGVGIVHKPISQAVKVKLPQYGNVLDVNHYLAQILAPQDAAVPAVETLEISSFLLQNLVFTTIRERAKTKILTKLQLSSNNWPPGT</sequence>
<evidence type="ECO:0000313" key="2">
    <source>
        <dbReference type="Proteomes" id="UP000606786"/>
    </source>
</evidence>
<organism evidence="1 2">
    <name type="scientific">Ceratitis capitata</name>
    <name type="common">Mediterranean fruit fly</name>
    <name type="synonym">Tephritis capitata</name>
    <dbReference type="NCBI Taxonomy" id="7213"/>
    <lineage>
        <taxon>Eukaryota</taxon>
        <taxon>Metazoa</taxon>
        <taxon>Ecdysozoa</taxon>
        <taxon>Arthropoda</taxon>
        <taxon>Hexapoda</taxon>
        <taxon>Insecta</taxon>
        <taxon>Pterygota</taxon>
        <taxon>Neoptera</taxon>
        <taxon>Endopterygota</taxon>
        <taxon>Diptera</taxon>
        <taxon>Brachycera</taxon>
        <taxon>Muscomorpha</taxon>
        <taxon>Tephritoidea</taxon>
        <taxon>Tephritidae</taxon>
        <taxon>Ceratitis</taxon>
        <taxon>Ceratitis</taxon>
    </lineage>
</organism>
<dbReference type="EMBL" id="CAJHJT010000034">
    <property type="protein sequence ID" value="CAD7005863.1"/>
    <property type="molecule type" value="Genomic_DNA"/>
</dbReference>
<accession>A0A811V8B4</accession>
<keyword evidence="2" id="KW-1185">Reference proteome</keyword>